<accession>A0A415BFF8</accession>
<dbReference type="Proteomes" id="UP000285777">
    <property type="component" value="Unassembled WGS sequence"/>
</dbReference>
<dbReference type="EMBL" id="QRLF01000062">
    <property type="protein sequence ID" value="RHI82884.1"/>
    <property type="molecule type" value="Genomic_DNA"/>
</dbReference>
<evidence type="ECO:0000313" key="2">
    <source>
        <dbReference type="Proteomes" id="UP000285777"/>
    </source>
</evidence>
<comment type="caution">
    <text evidence="1">The sequence shown here is derived from an EMBL/GenBank/DDBJ whole genome shotgun (WGS) entry which is preliminary data.</text>
</comment>
<evidence type="ECO:0000313" key="1">
    <source>
        <dbReference type="EMBL" id="RHI82884.1"/>
    </source>
</evidence>
<dbReference type="AlphaFoldDB" id="A0A415BFF8"/>
<protein>
    <submittedName>
        <fullName evidence="1">Uncharacterized protein</fullName>
    </submittedName>
</protein>
<name>A0A415BFF8_PHOVU</name>
<organism evidence="1 2">
    <name type="scientific">Phocaeicola vulgatus</name>
    <name type="common">Bacteroides vulgatus</name>
    <dbReference type="NCBI Taxonomy" id="821"/>
    <lineage>
        <taxon>Bacteria</taxon>
        <taxon>Pseudomonadati</taxon>
        <taxon>Bacteroidota</taxon>
        <taxon>Bacteroidia</taxon>
        <taxon>Bacteroidales</taxon>
        <taxon>Bacteroidaceae</taxon>
        <taxon>Phocaeicola</taxon>
    </lineage>
</organism>
<reference evidence="1 2" key="1">
    <citation type="submission" date="2018-08" db="EMBL/GenBank/DDBJ databases">
        <title>A genome reference for cultivated species of the human gut microbiota.</title>
        <authorList>
            <person name="Zou Y."/>
            <person name="Xue W."/>
            <person name="Luo G."/>
        </authorList>
    </citation>
    <scope>NUCLEOTIDE SEQUENCE [LARGE SCALE GENOMIC DNA]</scope>
    <source>
        <strain evidence="1 2">AM13-21</strain>
    </source>
</reference>
<gene>
    <name evidence="1" type="ORF">DW150_21890</name>
</gene>
<sequence length="61" mass="7214">MFCVLKYENKNFPEPVEKVKIGGNEIKELMAKMRNLSEIQQEIAFTEFGFYQQYVPLNKPI</sequence>
<proteinExistence type="predicted"/>